<dbReference type="Proteomes" id="UP001497623">
    <property type="component" value="Unassembled WGS sequence"/>
</dbReference>
<keyword evidence="9" id="KW-0735">Signal-anchor</keyword>
<evidence type="ECO:0000256" key="7">
    <source>
        <dbReference type="ARBA" id="ARBA00023136"/>
    </source>
</evidence>
<keyword evidence="5" id="KW-1133">Transmembrane helix</keyword>
<feature type="compositionally biased region" description="Basic and acidic residues" evidence="10">
    <location>
        <begin position="84"/>
        <end position="95"/>
    </location>
</feature>
<evidence type="ECO:0000256" key="1">
    <source>
        <dbReference type="ARBA" id="ARBA00004323"/>
    </source>
</evidence>
<dbReference type="GO" id="GO:0000139">
    <property type="term" value="C:Golgi membrane"/>
    <property type="evidence" value="ECO:0007669"/>
    <property type="project" value="UniProtKB-SubCell"/>
</dbReference>
<dbReference type="InterPro" id="IPR018011">
    <property type="entry name" value="Carb_sulfotrans_8-10"/>
</dbReference>
<dbReference type="InterPro" id="IPR005331">
    <property type="entry name" value="Sulfotransferase"/>
</dbReference>
<comment type="similarity">
    <text evidence="2 9">Belongs to the sulfotransferase 2 family.</text>
</comment>
<reference evidence="11 12" key="1">
    <citation type="submission" date="2024-05" db="EMBL/GenBank/DDBJ databases">
        <authorList>
            <person name="Wallberg A."/>
        </authorList>
    </citation>
    <scope>NUCLEOTIDE SEQUENCE [LARGE SCALE GENOMIC DNA]</scope>
</reference>
<dbReference type="PANTHER" id="PTHR12137">
    <property type="entry name" value="CARBOHYDRATE SULFOTRANSFERASE"/>
    <property type="match status" value="1"/>
</dbReference>
<evidence type="ECO:0000256" key="9">
    <source>
        <dbReference type="RuleBase" id="RU364020"/>
    </source>
</evidence>
<dbReference type="GO" id="GO:0008146">
    <property type="term" value="F:sulfotransferase activity"/>
    <property type="evidence" value="ECO:0007669"/>
    <property type="project" value="InterPro"/>
</dbReference>
<dbReference type="AlphaFoldDB" id="A0AAV2QZ88"/>
<evidence type="ECO:0000313" key="12">
    <source>
        <dbReference type="Proteomes" id="UP001497623"/>
    </source>
</evidence>
<evidence type="ECO:0000256" key="8">
    <source>
        <dbReference type="ARBA" id="ARBA00023180"/>
    </source>
</evidence>
<comment type="subcellular location">
    <subcellularLocation>
        <location evidence="1 9">Golgi apparatus membrane</location>
        <topology evidence="1 9">Single-pass type II membrane protein</topology>
    </subcellularLocation>
</comment>
<evidence type="ECO:0000256" key="5">
    <source>
        <dbReference type="ARBA" id="ARBA00022989"/>
    </source>
</evidence>
<dbReference type="PANTHER" id="PTHR12137:SF63">
    <property type="entry name" value="CARBOHYDRATE SULFOTRANSFERASE"/>
    <property type="match status" value="1"/>
</dbReference>
<dbReference type="EMBL" id="CAXKWB010012313">
    <property type="protein sequence ID" value="CAL4104177.1"/>
    <property type="molecule type" value="Genomic_DNA"/>
</dbReference>
<keyword evidence="8 9" id="KW-0325">Glycoprotein</keyword>
<dbReference type="Pfam" id="PF03567">
    <property type="entry name" value="Sulfotransfer_2"/>
    <property type="match status" value="1"/>
</dbReference>
<keyword evidence="12" id="KW-1185">Reference proteome</keyword>
<feature type="region of interest" description="Disordered" evidence="10">
    <location>
        <begin position="46"/>
        <end position="99"/>
    </location>
</feature>
<evidence type="ECO:0000256" key="6">
    <source>
        <dbReference type="ARBA" id="ARBA00023034"/>
    </source>
</evidence>
<keyword evidence="6 9" id="KW-0333">Golgi apparatus</keyword>
<keyword evidence="3 9" id="KW-0808">Transferase</keyword>
<keyword evidence="7" id="KW-0472">Membrane</keyword>
<gene>
    <name evidence="11" type="ORF">MNOR_LOCUS17726</name>
</gene>
<dbReference type="EC" id="2.8.2.-" evidence="9"/>
<comment type="caution">
    <text evidence="11">The sequence shown here is derived from an EMBL/GenBank/DDBJ whole genome shotgun (WGS) entry which is preliminary data.</text>
</comment>
<evidence type="ECO:0000256" key="4">
    <source>
        <dbReference type="ARBA" id="ARBA00022692"/>
    </source>
</evidence>
<protein>
    <recommendedName>
        <fullName evidence="9">Carbohydrate sulfotransferase</fullName>
        <ecNumber evidence="9">2.8.2.-</ecNumber>
    </recommendedName>
</protein>
<name>A0AAV2QZ88_MEGNR</name>
<accession>A0AAV2QZ88</accession>
<evidence type="ECO:0000256" key="3">
    <source>
        <dbReference type="ARBA" id="ARBA00022679"/>
    </source>
</evidence>
<evidence type="ECO:0000313" key="11">
    <source>
        <dbReference type="EMBL" id="CAL4104177.1"/>
    </source>
</evidence>
<keyword evidence="9" id="KW-0119">Carbohydrate metabolism</keyword>
<sequence>MMRNMKSIGFTWRRLLIICTFLLAFVMLNQNQVLLVPKRSVLKEDESTGVKQDESVDVKQHPKDFKQGESVEYKHHPKGFKQGESVDSKSVDNNHHPNGFKVYGKKVKVALNITWTPSQVSIRKQEYERRKQQLSQGCQELDDHMFHTDANRVHDKSLWNIKDNFIWCPILKAGSTTWMRILAVRGKLRAPKLRSKLRKNYRAPKVDEKKKKVFQNATKFFIVRHPFERLLSAYRDKMLSELVTDDVFRPLQMAIANKYSWDHATNTTSKTNKKAIQYLSKTKMNGTEWIHPTFMQFLLRVQDDMQQLWAAKGDFQINGHWAPYWYSCAPCKIDYDVIARMESIDVDNDFIIHQSHLKHKLNAHSHSTVTDKFKSTSEATKYYFGQTPLWLLKDLVRLYLPDFKLFGYDPQKYLALAQQ</sequence>
<evidence type="ECO:0000256" key="2">
    <source>
        <dbReference type="ARBA" id="ARBA00006339"/>
    </source>
</evidence>
<dbReference type="GO" id="GO:0016051">
    <property type="term" value="P:carbohydrate biosynthetic process"/>
    <property type="evidence" value="ECO:0007669"/>
    <property type="project" value="InterPro"/>
</dbReference>
<organism evidence="11 12">
    <name type="scientific">Meganyctiphanes norvegica</name>
    <name type="common">Northern krill</name>
    <name type="synonym">Thysanopoda norvegica</name>
    <dbReference type="NCBI Taxonomy" id="48144"/>
    <lineage>
        <taxon>Eukaryota</taxon>
        <taxon>Metazoa</taxon>
        <taxon>Ecdysozoa</taxon>
        <taxon>Arthropoda</taxon>
        <taxon>Crustacea</taxon>
        <taxon>Multicrustacea</taxon>
        <taxon>Malacostraca</taxon>
        <taxon>Eumalacostraca</taxon>
        <taxon>Eucarida</taxon>
        <taxon>Euphausiacea</taxon>
        <taxon>Euphausiidae</taxon>
        <taxon>Meganyctiphanes</taxon>
    </lineage>
</organism>
<keyword evidence="4" id="KW-0812">Transmembrane</keyword>
<feature type="compositionally biased region" description="Basic and acidic residues" evidence="10">
    <location>
        <begin position="46"/>
        <end position="74"/>
    </location>
</feature>
<proteinExistence type="inferred from homology"/>
<evidence type="ECO:0000256" key="10">
    <source>
        <dbReference type="SAM" id="MobiDB-lite"/>
    </source>
</evidence>